<feature type="compositionally biased region" description="Basic and acidic residues" evidence="1">
    <location>
        <begin position="468"/>
        <end position="489"/>
    </location>
</feature>
<feature type="region of interest" description="Disordered" evidence="1">
    <location>
        <begin position="312"/>
        <end position="341"/>
    </location>
</feature>
<feature type="compositionally biased region" description="Basic and acidic residues" evidence="1">
    <location>
        <begin position="707"/>
        <end position="728"/>
    </location>
</feature>
<feature type="compositionally biased region" description="Low complexity" evidence="1">
    <location>
        <begin position="269"/>
        <end position="281"/>
    </location>
</feature>
<evidence type="ECO:0000313" key="3">
    <source>
        <dbReference type="EMBL" id="KAA8540306.1"/>
    </source>
</evidence>
<feature type="region of interest" description="Disordered" evidence="1">
    <location>
        <begin position="824"/>
        <end position="849"/>
    </location>
</feature>
<feature type="region of interest" description="Disordered" evidence="1">
    <location>
        <begin position="627"/>
        <end position="647"/>
    </location>
</feature>
<evidence type="ECO:0000256" key="1">
    <source>
        <dbReference type="SAM" id="MobiDB-lite"/>
    </source>
</evidence>
<feature type="compositionally biased region" description="Basic and acidic residues" evidence="1">
    <location>
        <begin position="1081"/>
        <end position="1101"/>
    </location>
</feature>
<feature type="compositionally biased region" description="Polar residues" evidence="1">
    <location>
        <begin position="560"/>
        <end position="588"/>
    </location>
</feature>
<feature type="compositionally biased region" description="Basic and acidic residues" evidence="1">
    <location>
        <begin position="1027"/>
        <end position="1036"/>
    </location>
</feature>
<feature type="region of interest" description="Disordered" evidence="1">
    <location>
        <begin position="913"/>
        <end position="1114"/>
    </location>
</feature>
<dbReference type="AlphaFoldDB" id="A0A5J5BCT6"/>
<reference evidence="3 4" key="1">
    <citation type="submission" date="2019-09" db="EMBL/GenBank/DDBJ databases">
        <title>A chromosome-level genome assembly of the Chinese tupelo Nyssa sinensis.</title>
        <authorList>
            <person name="Yang X."/>
            <person name="Kang M."/>
            <person name="Yang Y."/>
            <person name="Xiong H."/>
            <person name="Wang M."/>
            <person name="Zhang Z."/>
            <person name="Wang Z."/>
            <person name="Wu H."/>
            <person name="Ma T."/>
            <person name="Liu J."/>
            <person name="Xi Z."/>
        </authorList>
    </citation>
    <scope>NUCLEOTIDE SEQUENCE [LARGE SCALE GENOMIC DNA]</scope>
    <source>
        <strain evidence="3">J267</strain>
        <tissue evidence="3">Leaf</tissue>
    </source>
</reference>
<evidence type="ECO:0000259" key="2">
    <source>
        <dbReference type="PROSITE" id="PS51980"/>
    </source>
</evidence>
<feature type="compositionally biased region" description="Basic and acidic residues" evidence="1">
    <location>
        <begin position="824"/>
        <end position="847"/>
    </location>
</feature>
<feature type="region of interest" description="Disordered" evidence="1">
    <location>
        <begin position="664"/>
        <end position="801"/>
    </location>
</feature>
<feature type="compositionally biased region" description="Low complexity" evidence="1">
    <location>
        <begin position="491"/>
        <end position="502"/>
    </location>
</feature>
<gene>
    <name evidence="3" type="ORF">F0562_024131</name>
</gene>
<feature type="compositionally biased region" description="Basic and acidic residues" evidence="1">
    <location>
        <begin position="627"/>
        <end position="645"/>
    </location>
</feature>
<proteinExistence type="predicted"/>
<organism evidence="3 4">
    <name type="scientific">Nyssa sinensis</name>
    <dbReference type="NCBI Taxonomy" id="561372"/>
    <lineage>
        <taxon>Eukaryota</taxon>
        <taxon>Viridiplantae</taxon>
        <taxon>Streptophyta</taxon>
        <taxon>Embryophyta</taxon>
        <taxon>Tracheophyta</taxon>
        <taxon>Spermatophyta</taxon>
        <taxon>Magnoliopsida</taxon>
        <taxon>eudicotyledons</taxon>
        <taxon>Gunneridae</taxon>
        <taxon>Pentapetalae</taxon>
        <taxon>asterids</taxon>
        <taxon>Cornales</taxon>
        <taxon>Nyssaceae</taxon>
        <taxon>Nyssa</taxon>
    </lineage>
</organism>
<feature type="region of interest" description="Disordered" evidence="1">
    <location>
        <begin position="229"/>
        <end position="282"/>
    </location>
</feature>
<name>A0A5J5BCT6_9ASTE</name>
<feature type="region of interest" description="Disordered" evidence="1">
    <location>
        <begin position="453"/>
        <end position="597"/>
    </location>
</feature>
<dbReference type="PANTHER" id="PTHR38372:SF2">
    <property type="entry name" value="DENTIN SIALOPHOSPHOPROTEIN-LIKE PROTEIN"/>
    <property type="match status" value="1"/>
</dbReference>
<feature type="compositionally biased region" description="Acidic residues" evidence="1">
    <location>
        <begin position="542"/>
        <end position="554"/>
    </location>
</feature>
<feature type="compositionally biased region" description="Basic and acidic residues" evidence="1">
    <location>
        <begin position="664"/>
        <end position="688"/>
    </location>
</feature>
<feature type="compositionally biased region" description="Gly residues" evidence="1">
    <location>
        <begin position="1"/>
        <end position="19"/>
    </location>
</feature>
<dbReference type="Proteomes" id="UP000325577">
    <property type="component" value="Linkage Group LG13"/>
</dbReference>
<feature type="region of interest" description="Disordered" evidence="1">
    <location>
        <begin position="408"/>
        <end position="437"/>
    </location>
</feature>
<protein>
    <recommendedName>
        <fullName evidence="2">OCEL domain-containing protein</fullName>
    </recommendedName>
</protein>
<dbReference type="Pfam" id="PF07303">
    <property type="entry name" value="Occludin_ELL"/>
    <property type="match status" value="1"/>
</dbReference>
<feature type="region of interest" description="Disordered" evidence="1">
    <location>
        <begin position="1"/>
        <end position="62"/>
    </location>
</feature>
<dbReference type="PROSITE" id="PS51980">
    <property type="entry name" value="OCEL"/>
    <property type="match status" value="1"/>
</dbReference>
<dbReference type="InterPro" id="IPR010844">
    <property type="entry name" value="Occludin_ELL"/>
</dbReference>
<accession>A0A5J5BCT6</accession>
<dbReference type="PANTHER" id="PTHR38372">
    <property type="entry name" value="DENTIN SIALOPHOSPHOPROTEIN-LIKE PROTEIN"/>
    <property type="match status" value="1"/>
</dbReference>
<feature type="compositionally biased region" description="Basic and acidic residues" evidence="1">
    <location>
        <begin position="925"/>
        <end position="941"/>
    </location>
</feature>
<sequence length="1239" mass="136039">MYGSSGKLGRGGGGRGGVAGKRNIHSTFRPPPLHRSYATPGDRLPIGGTAGPRNLNTTAGPTTSASCVADETFSLVTGNPLDFAMIIRLAPDLIEEIKRVEAQGGTARIKFDSNANNSSGNVIDVGGKDFRFTWSREMGDLCDIYEERQSGEDGDGLLIESGCAWRKLNVQRVLDESTKKHVKMRSQEAERKLKSRKAIVLDHGNSSMKSQIKALAAVEVNPWRTFKQKKEPEFKKRKLEPPPVAVGGPPKSVCKSGLTSTISTKGRHSVSSLSSPPGHSGALTSPFAVGNHTKGQMSVEDVAPVQATSKENFTSSENEMPGRAISGAVPEKPGLKRNSGAKSMDLRSMLISLLIENPKGMSLKALEKAIGDTIPNSVRNIGPIIKKIAIFQAPGRYFLKPGVELENFKKPSSESRSSPEDNHHQTPAPEDNRDQTPTHKLDLAEKMATEELEEQAQLKSMLGEESSSSERPDILHHSPDLCGDKKVSDYSEGPAGSSSESGSDSDSESDSSGSGSGGGSHGRSRSKSRSPVGSGSRSKEGSDEDVDIMASDDDKESKHQLQASELGLSTSTVPWTTPDSAHVQNGINEKQDRHGSNAVEIEKYLPYDDQETEVALVANSATNIGREKPVEEIKSSSPDRQEHQENQVYTGNLFMERENMAKDGFKHEQSDNFEGMSKRGSDTKHSGEKSYQTKRLKARSFTQSHIFRGEDSLFSESPHKPSPDRLIEDPCMGPSTQMENRAVRDGNPDSVLQKGHNQAIPGKSTLDSQQSGRRPVDFSTLVKAPKMAGRPAKYTDSLSRGDKYSEKSLDMHEGFHMQKEKVYTEAHDEDGYPNEKKLPRSSKDGGVGDKQSALFDSHYAKCCELVGKFEAGQVSNLLMGDNNRPILGSFPIINGRGSMLQREPSDLELGELCEPLPEETPGVDKQFERRSSFKHSEDKPNTSDYWNSDLGKGKPAGITNVDPGKLSPSHLKVGVSSNSEGSSKRRTPDHHTKDLIRPHHRVVQSQPQHLSRVDHAEVGPQFNKLTDASRKTRHTEAGASQGIGLEGNGDAHKKAPVSASQQHFIKETKMQKSNALADLSNSRKDNSLMESDDGGRKRSESSSDDNGISYSKYEKEEPVLKGPIKNFSQYKEYVREYGEKHDSYCSLNRSLETYRDEFQQLGRELESTKGRDMEKYYNILGQLKESYCQCGMRHKQLKKIFVVLHEELKVINPNQSILNFEFSSSNLTLIHLIICGNLL</sequence>
<dbReference type="EMBL" id="CM018036">
    <property type="protein sequence ID" value="KAA8540306.1"/>
    <property type="molecule type" value="Genomic_DNA"/>
</dbReference>
<feature type="domain" description="OCEL" evidence="2">
    <location>
        <begin position="1115"/>
        <end position="1223"/>
    </location>
</feature>
<evidence type="ECO:0000313" key="4">
    <source>
        <dbReference type="Proteomes" id="UP000325577"/>
    </source>
</evidence>
<dbReference type="OrthoDB" id="4869960at2759"/>
<keyword evidence="4" id="KW-1185">Reference proteome</keyword>